<reference evidence="3 4" key="1">
    <citation type="submission" date="2021-03" db="EMBL/GenBank/DDBJ databases">
        <title>Haloterrigena longa sp. nov. and Haloterrigena limicola sp. nov., extremely halophilic archaea isolated from a salt lake.</title>
        <authorList>
            <person name="Henglin C."/>
        </authorList>
    </citation>
    <scope>NUCLEOTIDE SEQUENCE [LARGE SCALE GENOMIC DNA]</scope>
    <source>
        <strain evidence="3 4">KZCA68</strain>
    </source>
</reference>
<name>A0A8A2VFS2_9EURY</name>
<dbReference type="KEGG" id="hakz:J0X25_04095"/>
<organism evidence="3 4">
    <name type="scientific">Haloterrigena alkaliphila</name>
    <dbReference type="NCBI Taxonomy" id="2816475"/>
    <lineage>
        <taxon>Archaea</taxon>
        <taxon>Methanobacteriati</taxon>
        <taxon>Methanobacteriota</taxon>
        <taxon>Stenosarchaea group</taxon>
        <taxon>Halobacteria</taxon>
        <taxon>Halobacteriales</taxon>
        <taxon>Natrialbaceae</taxon>
        <taxon>Haloterrigena</taxon>
    </lineage>
</organism>
<feature type="region of interest" description="Disordered" evidence="1">
    <location>
        <begin position="139"/>
        <end position="292"/>
    </location>
</feature>
<keyword evidence="4" id="KW-1185">Reference proteome</keyword>
<evidence type="ECO:0000313" key="4">
    <source>
        <dbReference type="Proteomes" id="UP000663203"/>
    </source>
</evidence>
<sequence>MTFGSGTGRRLLTIGAVCCAVFGLLVAASAMPMVASESPASDLLGGSDDESASGAALTEEQAAAAQSGDGSMGGGGSIDGGATSERSDGMPGRELIQRAAASDNPLVQKALYGLASLASLFGGPAGAVDAGGDPAAAGVDGEFGAQLDSPAGSAAYPEIDGDGTLQGDTGASELEDGSDAPEPGDGTETGTEADGGDGETGDGGSTDGSETETDESGDEIGGEGNETDGQSSDGDTGSETDPNADGATDGAGSTTDGSEGATEPNTDGSDDGTDETSTDAGDEDAGLEDSVPGLSDGTLTAVLAVLAVAAVGYVFYTRDNPIGTLRSIPSRLVSLALSAVVACSQGLERAVARLRELRSIADLPGLVLETLRDAIRSTTTRVRAVGASLSPFADAEATDSAAIAETQVTARERIRQAFASVIDAAPMYRASVATATPAEVARRASDAGAPADPVETITDSFRDVEYGDRDPASYLDRTTSAHDQLRSALETTQSEGKTETETGAEPAVEGGEATTNPAEADANE</sequence>
<dbReference type="Proteomes" id="UP000663203">
    <property type="component" value="Chromosome"/>
</dbReference>
<feature type="compositionally biased region" description="Polar residues" evidence="1">
    <location>
        <begin position="227"/>
        <end position="241"/>
    </location>
</feature>
<dbReference type="EMBL" id="CP071462">
    <property type="protein sequence ID" value="QSX00157.1"/>
    <property type="molecule type" value="Genomic_DNA"/>
</dbReference>
<feature type="compositionally biased region" description="Acidic residues" evidence="1">
    <location>
        <begin position="268"/>
        <end position="287"/>
    </location>
</feature>
<feature type="compositionally biased region" description="Low complexity" evidence="1">
    <location>
        <begin position="244"/>
        <end position="267"/>
    </location>
</feature>
<evidence type="ECO:0000259" key="2">
    <source>
        <dbReference type="Pfam" id="PF13559"/>
    </source>
</evidence>
<feature type="compositionally biased region" description="Low complexity" evidence="1">
    <location>
        <begin position="52"/>
        <end position="69"/>
    </location>
</feature>
<dbReference type="RefSeq" id="WP_207289877.1">
    <property type="nucleotide sequence ID" value="NZ_CP071462.1"/>
</dbReference>
<evidence type="ECO:0000256" key="1">
    <source>
        <dbReference type="SAM" id="MobiDB-lite"/>
    </source>
</evidence>
<feature type="domain" description="Protein-glutamine gamma-glutamyltransferase-like C-terminal" evidence="2">
    <location>
        <begin position="434"/>
        <end position="472"/>
    </location>
</feature>
<dbReference type="AlphaFoldDB" id="A0A8A2VFS2"/>
<feature type="compositionally biased region" description="Acidic residues" evidence="1">
    <location>
        <begin position="209"/>
        <end position="221"/>
    </location>
</feature>
<dbReference type="InterPro" id="IPR025403">
    <property type="entry name" value="TgpA-like_C"/>
</dbReference>
<protein>
    <recommendedName>
        <fullName evidence="2">Protein-glutamine gamma-glutamyltransferase-like C-terminal domain-containing protein</fullName>
    </recommendedName>
</protein>
<dbReference type="GeneID" id="63186458"/>
<evidence type="ECO:0000313" key="3">
    <source>
        <dbReference type="EMBL" id="QSX00157.1"/>
    </source>
</evidence>
<proteinExistence type="predicted"/>
<accession>A0A8A2VFS2</accession>
<feature type="region of interest" description="Disordered" evidence="1">
    <location>
        <begin position="38"/>
        <end position="90"/>
    </location>
</feature>
<feature type="region of interest" description="Disordered" evidence="1">
    <location>
        <begin position="442"/>
        <end position="524"/>
    </location>
</feature>
<dbReference type="Pfam" id="PF13559">
    <property type="entry name" value="DUF4129"/>
    <property type="match status" value="1"/>
</dbReference>
<gene>
    <name evidence="3" type="ORF">J0X25_04095</name>
</gene>
<feature type="compositionally biased region" description="Gly residues" evidence="1">
    <location>
        <begin position="70"/>
        <end position="79"/>
    </location>
</feature>
<feature type="compositionally biased region" description="Basic and acidic residues" evidence="1">
    <location>
        <begin position="460"/>
        <end position="471"/>
    </location>
</feature>